<reference evidence="4" key="1">
    <citation type="submission" date="2025-08" db="UniProtKB">
        <authorList>
            <consortium name="RefSeq"/>
        </authorList>
    </citation>
    <scope>IDENTIFICATION</scope>
</reference>
<protein>
    <submittedName>
        <fullName evidence="4">Transmembrane protein 70 homolog, mitochondrial</fullName>
    </submittedName>
</protein>
<gene>
    <name evidence="4" type="primary">LOC105363971</name>
</gene>
<keyword evidence="2" id="KW-0472">Membrane</keyword>
<evidence type="ECO:0000256" key="2">
    <source>
        <dbReference type="SAM" id="Phobius"/>
    </source>
</evidence>
<dbReference type="AlphaFoldDB" id="A0AAJ6YL72"/>
<dbReference type="GO" id="GO:0033615">
    <property type="term" value="P:mitochondrial proton-transporting ATP synthase complex assembly"/>
    <property type="evidence" value="ECO:0007669"/>
    <property type="project" value="TreeGrafter"/>
</dbReference>
<evidence type="ECO:0000313" key="3">
    <source>
        <dbReference type="Proteomes" id="UP000695007"/>
    </source>
</evidence>
<proteinExistence type="inferred from homology"/>
<dbReference type="GO" id="GO:0031966">
    <property type="term" value="C:mitochondrial membrane"/>
    <property type="evidence" value="ECO:0007669"/>
    <property type="project" value="TreeGrafter"/>
</dbReference>
<evidence type="ECO:0000256" key="1">
    <source>
        <dbReference type="ARBA" id="ARBA00005280"/>
    </source>
</evidence>
<keyword evidence="3" id="KW-1185">Reference proteome</keyword>
<evidence type="ECO:0000313" key="4">
    <source>
        <dbReference type="RefSeq" id="XP_011500097.1"/>
    </source>
</evidence>
<feature type="transmembrane region" description="Helical" evidence="2">
    <location>
        <begin position="21"/>
        <end position="40"/>
    </location>
</feature>
<name>A0AAJ6YL72_9HYME</name>
<sequence length="165" mass="18768">MESDERQTIYKATLAQHIRNIKCLSLFTSLLGIVSQPFIYVKVLSGTTAPSVSLSICGILCIFTFGSPILLHLITKTYIVNIDYIPKNDKYIATVYNFFAMKRKIEFTPADITIPTVLGIFTTCAIKQANVFIDANQFLDQNHYIKIMGYDKPFKLMDDNHDKKE</sequence>
<dbReference type="GeneID" id="105363971"/>
<dbReference type="InterPro" id="IPR009724">
    <property type="entry name" value="TMEM70"/>
</dbReference>
<dbReference type="KEGG" id="csol:105363971"/>
<accession>A0AAJ6YL72</accession>
<dbReference type="PANTHER" id="PTHR13281">
    <property type="entry name" value="TRANSMEMBRANE PROTEIN 70, MITOCHONDRIAL"/>
    <property type="match status" value="1"/>
</dbReference>
<dbReference type="Pfam" id="PF06979">
    <property type="entry name" value="TMEM70"/>
    <property type="match status" value="1"/>
</dbReference>
<organism evidence="3 4">
    <name type="scientific">Ceratosolen solmsi marchali</name>
    <dbReference type="NCBI Taxonomy" id="326594"/>
    <lineage>
        <taxon>Eukaryota</taxon>
        <taxon>Metazoa</taxon>
        <taxon>Ecdysozoa</taxon>
        <taxon>Arthropoda</taxon>
        <taxon>Hexapoda</taxon>
        <taxon>Insecta</taxon>
        <taxon>Pterygota</taxon>
        <taxon>Neoptera</taxon>
        <taxon>Endopterygota</taxon>
        <taxon>Hymenoptera</taxon>
        <taxon>Apocrita</taxon>
        <taxon>Proctotrupomorpha</taxon>
        <taxon>Chalcidoidea</taxon>
        <taxon>Agaonidae</taxon>
        <taxon>Agaoninae</taxon>
        <taxon>Ceratosolen</taxon>
    </lineage>
</organism>
<keyword evidence="2 4" id="KW-0812">Transmembrane</keyword>
<feature type="transmembrane region" description="Helical" evidence="2">
    <location>
        <begin position="52"/>
        <end position="74"/>
    </location>
</feature>
<dbReference type="PANTHER" id="PTHR13281:SF0">
    <property type="entry name" value="TRANSMEMBRANE PROTEIN 70, MITOCHONDRIAL"/>
    <property type="match status" value="1"/>
</dbReference>
<comment type="similarity">
    <text evidence="1">Belongs to the TMEM70 family.</text>
</comment>
<dbReference type="InterPro" id="IPR045325">
    <property type="entry name" value="TMEM70/TMEM186/TMEM223"/>
</dbReference>
<dbReference type="RefSeq" id="XP_011500097.1">
    <property type="nucleotide sequence ID" value="XM_011501795.1"/>
</dbReference>
<dbReference type="Proteomes" id="UP000695007">
    <property type="component" value="Unplaced"/>
</dbReference>
<keyword evidence="2" id="KW-1133">Transmembrane helix</keyword>